<feature type="transmembrane region" description="Helical" evidence="1">
    <location>
        <begin position="118"/>
        <end position="143"/>
    </location>
</feature>
<dbReference type="STRING" id="1123357.SAMN02745244_00514"/>
<evidence type="ECO:0008006" key="4">
    <source>
        <dbReference type="Google" id="ProtNLM"/>
    </source>
</evidence>
<name>A0A1M6BQP1_9ACTN</name>
<dbReference type="InterPro" id="IPR021359">
    <property type="entry name" value="DUF2812"/>
</dbReference>
<keyword evidence="1" id="KW-1133">Transmembrane helix</keyword>
<evidence type="ECO:0000256" key="1">
    <source>
        <dbReference type="SAM" id="Phobius"/>
    </source>
</evidence>
<reference evidence="2 3" key="1">
    <citation type="submission" date="2016-11" db="EMBL/GenBank/DDBJ databases">
        <authorList>
            <person name="Jaros S."/>
            <person name="Januszkiewicz K."/>
            <person name="Wedrychowicz H."/>
        </authorList>
    </citation>
    <scope>NUCLEOTIDE SEQUENCE [LARGE SCALE GENOMIC DNA]</scope>
    <source>
        <strain evidence="2 3">DSM 12906</strain>
    </source>
</reference>
<sequence>MRKLKFFLDFDKEERWLNRLAAQGHLLSKAAFATYTFTEIEPGTAVVRVDYRPSMSEADYADYVTLFADSGWQHLSGSRKAGAHYKGGAQYFASFDADPDADIFSDAHSRAGRYRRSITALSTLGFLLLLFCVATQAAGASLLPPPHDWYQTPGLWDKHGMDFVGSFLFETVFVVLPRVGAGAILVIFTVLCLGGAVYQWALYRSRTSPRR</sequence>
<protein>
    <recommendedName>
        <fullName evidence="4">DUF2812 domain-containing protein</fullName>
    </recommendedName>
</protein>
<dbReference type="Pfam" id="PF11193">
    <property type="entry name" value="DUF2812"/>
    <property type="match status" value="1"/>
</dbReference>
<gene>
    <name evidence="2" type="ORF">SAMN02745244_00514</name>
</gene>
<dbReference type="AlphaFoldDB" id="A0A1M6BQP1"/>
<dbReference type="Proteomes" id="UP000184512">
    <property type="component" value="Unassembled WGS sequence"/>
</dbReference>
<accession>A0A1M6BQP1</accession>
<dbReference type="EMBL" id="FQZG01000007">
    <property type="protein sequence ID" value="SHI51006.1"/>
    <property type="molecule type" value="Genomic_DNA"/>
</dbReference>
<dbReference type="OrthoDB" id="8757095at2"/>
<keyword evidence="3" id="KW-1185">Reference proteome</keyword>
<keyword evidence="1" id="KW-0812">Transmembrane</keyword>
<proteinExistence type="predicted"/>
<dbReference type="RefSeq" id="WP_073185991.1">
    <property type="nucleotide sequence ID" value="NZ_FQZG01000007.1"/>
</dbReference>
<evidence type="ECO:0000313" key="3">
    <source>
        <dbReference type="Proteomes" id="UP000184512"/>
    </source>
</evidence>
<organism evidence="2 3">
    <name type="scientific">Tessaracoccus bendigoensis DSM 12906</name>
    <dbReference type="NCBI Taxonomy" id="1123357"/>
    <lineage>
        <taxon>Bacteria</taxon>
        <taxon>Bacillati</taxon>
        <taxon>Actinomycetota</taxon>
        <taxon>Actinomycetes</taxon>
        <taxon>Propionibacteriales</taxon>
        <taxon>Propionibacteriaceae</taxon>
        <taxon>Tessaracoccus</taxon>
    </lineage>
</organism>
<evidence type="ECO:0000313" key="2">
    <source>
        <dbReference type="EMBL" id="SHI51006.1"/>
    </source>
</evidence>
<feature type="transmembrane region" description="Helical" evidence="1">
    <location>
        <begin position="179"/>
        <end position="203"/>
    </location>
</feature>
<keyword evidence="1" id="KW-0472">Membrane</keyword>